<dbReference type="InterPro" id="IPR050814">
    <property type="entry name" value="Myo-inositol_Transporter"/>
</dbReference>
<evidence type="ECO:0000256" key="1">
    <source>
        <dbReference type="ARBA" id="ARBA00004141"/>
    </source>
</evidence>
<gene>
    <name evidence="8" type="primary">GTR1</name>
    <name evidence="8" type="ORF">CM83_6328</name>
</gene>
<keyword evidence="3" id="KW-0813">Transport</keyword>
<evidence type="ECO:0000256" key="7">
    <source>
        <dbReference type="SAM" id="Phobius"/>
    </source>
</evidence>
<feature type="transmembrane region" description="Helical" evidence="7">
    <location>
        <begin position="53"/>
        <end position="74"/>
    </location>
</feature>
<accession>A0A0A9YQX2</accession>
<dbReference type="GO" id="GO:0022857">
    <property type="term" value="F:transmembrane transporter activity"/>
    <property type="evidence" value="ECO:0007669"/>
    <property type="project" value="InterPro"/>
</dbReference>
<reference evidence="8" key="1">
    <citation type="journal article" date="2014" name="PLoS ONE">
        <title>Transcriptome-Based Identification of ABC Transporters in the Western Tarnished Plant Bug Lygus hesperus.</title>
        <authorList>
            <person name="Hull J.J."/>
            <person name="Chaney K."/>
            <person name="Geib S.M."/>
            <person name="Fabrick J.A."/>
            <person name="Brent C.S."/>
            <person name="Walsh D."/>
            <person name="Lavine L.C."/>
        </authorList>
    </citation>
    <scope>NUCLEOTIDE SEQUENCE</scope>
</reference>
<dbReference type="Gene3D" id="1.20.1250.20">
    <property type="entry name" value="MFS general substrate transporter like domains"/>
    <property type="match status" value="1"/>
</dbReference>
<evidence type="ECO:0000256" key="4">
    <source>
        <dbReference type="ARBA" id="ARBA00022692"/>
    </source>
</evidence>
<feature type="transmembrane region" description="Helical" evidence="7">
    <location>
        <begin position="81"/>
        <end position="104"/>
    </location>
</feature>
<evidence type="ECO:0000313" key="8">
    <source>
        <dbReference type="EMBL" id="JAG31930.1"/>
    </source>
</evidence>
<sequence length="114" mass="12485">MKYGSLLAPDIRGRVLLSSALQIIQQFSGINTIMYYSSIILYDAGFHSVTMPVILSCPLAFMNVLFTVVAIFTVDRVGRRPLILFSCLGCFLVTVIIAIVGYFIGHQISYSVGG</sequence>
<dbReference type="PROSITE" id="PS00216">
    <property type="entry name" value="SUGAR_TRANSPORT_1"/>
    <property type="match status" value="1"/>
</dbReference>
<feature type="transmembrane region" description="Helical" evidence="7">
    <location>
        <begin position="20"/>
        <end position="41"/>
    </location>
</feature>
<dbReference type="InterPro" id="IPR005828">
    <property type="entry name" value="MFS_sugar_transport-like"/>
</dbReference>
<dbReference type="PANTHER" id="PTHR48020">
    <property type="entry name" value="PROTON MYO-INOSITOL COTRANSPORTER"/>
    <property type="match status" value="1"/>
</dbReference>
<dbReference type="AlphaFoldDB" id="A0A0A9YQX2"/>
<organism evidence="8">
    <name type="scientific">Lygus hesperus</name>
    <name type="common">Western plant bug</name>
    <dbReference type="NCBI Taxonomy" id="30085"/>
    <lineage>
        <taxon>Eukaryota</taxon>
        <taxon>Metazoa</taxon>
        <taxon>Ecdysozoa</taxon>
        <taxon>Arthropoda</taxon>
        <taxon>Hexapoda</taxon>
        <taxon>Insecta</taxon>
        <taxon>Pterygota</taxon>
        <taxon>Neoptera</taxon>
        <taxon>Paraneoptera</taxon>
        <taxon>Hemiptera</taxon>
        <taxon>Heteroptera</taxon>
        <taxon>Panheteroptera</taxon>
        <taxon>Cimicomorpha</taxon>
        <taxon>Miridae</taxon>
        <taxon>Mirini</taxon>
        <taxon>Lygus</taxon>
    </lineage>
</organism>
<dbReference type="EMBL" id="GBHO01011674">
    <property type="protein sequence ID" value="JAG31930.1"/>
    <property type="molecule type" value="Transcribed_RNA"/>
</dbReference>
<dbReference type="GO" id="GO:0016020">
    <property type="term" value="C:membrane"/>
    <property type="evidence" value="ECO:0007669"/>
    <property type="project" value="UniProtKB-SubCell"/>
</dbReference>
<dbReference type="InterPro" id="IPR036259">
    <property type="entry name" value="MFS_trans_sf"/>
</dbReference>
<keyword evidence="6 7" id="KW-0472">Membrane</keyword>
<proteinExistence type="inferred from homology"/>
<evidence type="ECO:0000256" key="3">
    <source>
        <dbReference type="ARBA" id="ARBA00022448"/>
    </source>
</evidence>
<reference evidence="8" key="2">
    <citation type="submission" date="2014-07" db="EMBL/GenBank/DDBJ databases">
        <authorList>
            <person name="Hull J."/>
        </authorList>
    </citation>
    <scope>NUCLEOTIDE SEQUENCE</scope>
</reference>
<keyword evidence="5 7" id="KW-1133">Transmembrane helix</keyword>
<comment type="similarity">
    <text evidence="2">Belongs to the major facilitator superfamily. Sugar transporter (TC 2.A.1.1) family.</text>
</comment>
<evidence type="ECO:0000256" key="2">
    <source>
        <dbReference type="ARBA" id="ARBA00010992"/>
    </source>
</evidence>
<evidence type="ECO:0000256" key="5">
    <source>
        <dbReference type="ARBA" id="ARBA00022989"/>
    </source>
</evidence>
<dbReference type="InterPro" id="IPR005829">
    <property type="entry name" value="Sugar_transporter_CS"/>
</dbReference>
<name>A0A0A9YQX2_LYGHE</name>
<comment type="subcellular location">
    <subcellularLocation>
        <location evidence="1">Membrane</location>
        <topology evidence="1">Multi-pass membrane protein</topology>
    </subcellularLocation>
</comment>
<keyword evidence="4 7" id="KW-0812">Transmembrane</keyword>
<protein>
    <submittedName>
        <fullName evidence="8">Membrane transporter D1</fullName>
    </submittedName>
</protein>
<dbReference type="PANTHER" id="PTHR48020:SF12">
    <property type="entry name" value="PROTON MYO-INOSITOL COTRANSPORTER"/>
    <property type="match status" value="1"/>
</dbReference>
<dbReference type="SUPFAM" id="SSF103473">
    <property type="entry name" value="MFS general substrate transporter"/>
    <property type="match status" value="1"/>
</dbReference>
<evidence type="ECO:0000256" key="6">
    <source>
        <dbReference type="ARBA" id="ARBA00023136"/>
    </source>
</evidence>
<dbReference type="Pfam" id="PF00083">
    <property type="entry name" value="Sugar_tr"/>
    <property type="match status" value="1"/>
</dbReference>